<dbReference type="Gene3D" id="1.10.10.10">
    <property type="entry name" value="Winged helix-like DNA-binding domain superfamily/Winged helix DNA-binding domain"/>
    <property type="match status" value="1"/>
</dbReference>
<dbReference type="NCBIfam" id="TIGR00475">
    <property type="entry name" value="selB"/>
    <property type="match status" value="1"/>
</dbReference>
<dbReference type="InterPro" id="IPR031157">
    <property type="entry name" value="G_TR_CS"/>
</dbReference>
<dbReference type="GeneID" id="74432033"/>
<keyword evidence="4" id="KW-0547">Nucleotide-binding</keyword>
<dbReference type="Pfam" id="PF09107">
    <property type="entry name" value="WHD_3rd_SelB"/>
    <property type="match status" value="1"/>
</dbReference>
<keyword evidence="4" id="KW-0342">GTP-binding</keyword>
<dbReference type="PROSITE" id="PS00301">
    <property type="entry name" value="G_TR_1"/>
    <property type="match status" value="1"/>
</dbReference>
<dbReference type="EMBL" id="CP007770">
    <property type="protein sequence ID" value="AJC88207.1"/>
    <property type="molecule type" value="Genomic_DNA"/>
</dbReference>
<evidence type="ECO:0000259" key="5">
    <source>
        <dbReference type="PROSITE" id="PS51722"/>
    </source>
</evidence>
<evidence type="ECO:0000313" key="7">
    <source>
        <dbReference type="Proteomes" id="UP000031163"/>
    </source>
</evidence>
<dbReference type="Gene3D" id="2.40.30.10">
    <property type="entry name" value="Translation factors"/>
    <property type="match status" value="1"/>
</dbReference>
<dbReference type="InterPro" id="IPR000795">
    <property type="entry name" value="T_Tr_GTP-bd_dom"/>
</dbReference>
<reference evidence="6 7" key="1">
    <citation type="journal article" date="2014" name="Genome Biol. Evol.">
        <title>Comparative Genomics of the Campylobacter lari Group.</title>
        <authorList>
            <person name="Miller W.G."/>
            <person name="Yee E."/>
            <person name="Chapman M.H."/>
            <person name="Smith T.P."/>
            <person name="Bono J.L."/>
            <person name="Huynh S."/>
            <person name="Parker C.T."/>
            <person name="Vandamme P."/>
            <person name="Luong K."/>
            <person name="Korlach J."/>
        </authorList>
    </citation>
    <scope>NUCLEOTIDE SEQUENCE [LARGE SCALE GENOMIC DNA]</scope>
    <source>
        <strain evidence="6 7">NCTC 12927</strain>
    </source>
</reference>
<dbReference type="Gene3D" id="3.40.50.300">
    <property type="entry name" value="P-loop containing nucleotide triphosphate hydrolases"/>
    <property type="match status" value="1"/>
</dbReference>
<dbReference type="PANTHER" id="PTHR43721:SF11">
    <property type="entry name" value="SELENOCYSTEINE-SPECIFIC ELONGATION FACTOR"/>
    <property type="match status" value="1"/>
</dbReference>
<dbReference type="CDD" id="cd04171">
    <property type="entry name" value="SelB"/>
    <property type="match status" value="1"/>
</dbReference>
<dbReference type="Pfam" id="PF00009">
    <property type="entry name" value="GTP_EFTU"/>
    <property type="match status" value="1"/>
</dbReference>
<dbReference type="InterPro" id="IPR015191">
    <property type="entry name" value="SelB_WHD4"/>
</dbReference>
<dbReference type="RefSeq" id="WP_039650778.1">
    <property type="nucleotide sequence ID" value="NZ_CP007770.1"/>
</dbReference>
<dbReference type="PANTHER" id="PTHR43721">
    <property type="entry name" value="ELONGATION FACTOR TU-RELATED"/>
    <property type="match status" value="1"/>
</dbReference>
<dbReference type="GO" id="GO:0001514">
    <property type="term" value="P:selenocysteine incorporation"/>
    <property type="evidence" value="ECO:0007669"/>
    <property type="project" value="InterPro"/>
</dbReference>
<dbReference type="Proteomes" id="UP000031163">
    <property type="component" value="Chromosome"/>
</dbReference>
<dbReference type="PROSITE" id="PS51722">
    <property type="entry name" value="G_TR_2"/>
    <property type="match status" value="1"/>
</dbReference>
<dbReference type="HOGENOM" id="CLU_023030_3_1_7"/>
<dbReference type="SUPFAM" id="SSF52540">
    <property type="entry name" value="P-loop containing nucleoside triphosphate hydrolases"/>
    <property type="match status" value="1"/>
</dbReference>
<dbReference type="InterPro" id="IPR027417">
    <property type="entry name" value="P-loop_NTPase"/>
</dbReference>
<dbReference type="GO" id="GO:0003924">
    <property type="term" value="F:GTPase activity"/>
    <property type="evidence" value="ECO:0007669"/>
    <property type="project" value="InterPro"/>
</dbReference>
<dbReference type="InterPro" id="IPR036390">
    <property type="entry name" value="WH_DNA-bd_sf"/>
</dbReference>
<dbReference type="STRING" id="1031564.CINS_1251"/>
<dbReference type="InterPro" id="IPR036388">
    <property type="entry name" value="WH-like_DNA-bd_sf"/>
</dbReference>
<dbReference type="SUPFAM" id="SSF46785">
    <property type="entry name" value="Winged helix' DNA-binding domain"/>
    <property type="match status" value="1"/>
</dbReference>
<accession>A0A0A8H2K1</accession>
<dbReference type="GO" id="GO:0005525">
    <property type="term" value="F:GTP binding"/>
    <property type="evidence" value="ECO:0007669"/>
    <property type="project" value="UniProtKB-KW"/>
</dbReference>
<dbReference type="InterPro" id="IPR004535">
    <property type="entry name" value="Transl_elong_SelB"/>
</dbReference>
<keyword evidence="3" id="KW-0648">Protein biosynthesis</keyword>
<keyword evidence="2" id="KW-0963">Cytoplasm</keyword>
<dbReference type="AlphaFoldDB" id="A0A0A8H2K1"/>
<evidence type="ECO:0000256" key="2">
    <source>
        <dbReference type="ARBA" id="ARBA00022490"/>
    </source>
</evidence>
<dbReference type="InterPro" id="IPR050055">
    <property type="entry name" value="EF-Tu_GTPase"/>
</dbReference>
<feature type="domain" description="Tr-type G" evidence="5">
    <location>
        <begin position="1"/>
        <end position="170"/>
    </location>
</feature>
<evidence type="ECO:0000313" key="6">
    <source>
        <dbReference type="EMBL" id="AJC88207.1"/>
    </source>
</evidence>
<dbReference type="GO" id="GO:0003723">
    <property type="term" value="F:RNA binding"/>
    <property type="evidence" value="ECO:0007669"/>
    <property type="project" value="InterPro"/>
</dbReference>
<evidence type="ECO:0000256" key="3">
    <source>
        <dbReference type="ARBA" id="ARBA00022917"/>
    </source>
</evidence>
<evidence type="ECO:0000256" key="1">
    <source>
        <dbReference type="ARBA" id="ARBA00004496"/>
    </source>
</evidence>
<dbReference type="SUPFAM" id="SSF50447">
    <property type="entry name" value="Translation proteins"/>
    <property type="match status" value="1"/>
</dbReference>
<evidence type="ECO:0000256" key="4">
    <source>
        <dbReference type="ARBA" id="ARBA00023134"/>
    </source>
</evidence>
<comment type="subcellular location">
    <subcellularLocation>
        <location evidence="1">Cytoplasm</location>
    </subcellularLocation>
</comment>
<proteinExistence type="predicted"/>
<keyword evidence="6" id="KW-0251">Elongation factor</keyword>
<name>A0A0A8H2K1_9BACT</name>
<protein>
    <submittedName>
        <fullName evidence="6">Selenocysteine-specific elongation factor</fullName>
    </submittedName>
</protein>
<dbReference type="InterPro" id="IPR009000">
    <property type="entry name" value="Transl_B-barrel_sf"/>
</dbReference>
<dbReference type="KEGG" id="cis:CINS_1251"/>
<sequence>MDSIIVGTAGHIDHGKTSLIKALNGFDGDNLKEEQEKGITINLSFSHLKNSNTNLAFIDVPGHENLIKTMISGAFAFKICLFVVDINEGLKAQSIEHLKVLEFLGVEDIILILSKVDLCENIEFKKNTILKELQSYKINLLKIFLTSIYDKKSTEELKKYLLNLNPKKCHKDFVFRYFIDRVFSLKGIGTIVTGSLNEGKISKNEKIYCIENQKDIIVKNIQIHDINVDQICAYNRVALNLNCNYYDLKKGYILTKKGLFRSFKSIDVLIFSNKIKHKSELEFCTGSKKVNAKLNIIKEFENKTYATLDFEKNLALCFDDRFILLENGRVKSGGIVLNSVSEPLKKDVKIQFLELLEQKEFNAIFEFLKDTHKFGFGLLSSYQRFKLTHQEALKLAKNLSNVFIDEKGLNVYNLKSQNELKNFINFIFSKNKNALISANSISLRLSWASEEFCAYTLKQMQDFLDFKDGIYFLKGQDFEKLKEKNYCELFEILKKEGIRPTAPYNLYEQLGLDRKNGDTILKKLTKENKVIRLTHNIFIEKQALDLLMDNFLLLLKTQNLDVNFIKNYFKISRKYAIAYLEYLDNNFKQVKKINEKRMLKY</sequence>
<dbReference type="GO" id="GO:0003746">
    <property type="term" value="F:translation elongation factor activity"/>
    <property type="evidence" value="ECO:0007669"/>
    <property type="project" value="UniProtKB-KW"/>
</dbReference>
<organism evidence="6 7">
    <name type="scientific">Campylobacter insulaenigrae NCTC 12927</name>
    <dbReference type="NCBI Taxonomy" id="1031564"/>
    <lineage>
        <taxon>Bacteria</taxon>
        <taxon>Pseudomonadati</taxon>
        <taxon>Campylobacterota</taxon>
        <taxon>Epsilonproteobacteria</taxon>
        <taxon>Campylobacterales</taxon>
        <taxon>Campylobacteraceae</taxon>
        <taxon>Campylobacter</taxon>
    </lineage>
</organism>
<dbReference type="GO" id="GO:0005737">
    <property type="term" value="C:cytoplasm"/>
    <property type="evidence" value="ECO:0007669"/>
    <property type="project" value="UniProtKB-SubCell"/>
</dbReference>
<gene>
    <name evidence="6" type="primary">selB</name>
    <name evidence="6" type="ORF">CINS_1251</name>
</gene>